<dbReference type="CDD" id="cd00038">
    <property type="entry name" value="CAP_ED"/>
    <property type="match status" value="1"/>
</dbReference>
<dbReference type="Pfam" id="PF00027">
    <property type="entry name" value="cNMP_binding"/>
    <property type="match status" value="1"/>
</dbReference>
<dbReference type="InterPro" id="IPR000595">
    <property type="entry name" value="cNMP-bd_dom"/>
</dbReference>
<evidence type="ECO:0000313" key="5">
    <source>
        <dbReference type="EMBL" id="AQG79522.1"/>
    </source>
</evidence>
<dbReference type="EMBL" id="CP014263">
    <property type="protein sequence ID" value="AQG79522.1"/>
    <property type="molecule type" value="Genomic_DNA"/>
</dbReference>
<evidence type="ECO:0000256" key="2">
    <source>
        <dbReference type="ARBA" id="ARBA00023125"/>
    </source>
</evidence>
<dbReference type="InterPro" id="IPR012318">
    <property type="entry name" value="HTH_CRP"/>
</dbReference>
<dbReference type="PROSITE" id="PS50042">
    <property type="entry name" value="CNMP_BINDING_3"/>
    <property type="match status" value="1"/>
</dbReference>
<accession>A0A1P9WVW5</accession>
<dbReference type="Pfam" id="PF13545">
    <property type="entry name" value="HTH_Crp_2"/>
    <property type="match status" value="1"/>
</dbReference>
<dbReference type="SUPFAM" id="SSF51206">
    <property type="entry name" value="cAMP-binding domain-like"/>
    <property type="match status" value="1"/>
</dbReference>
<evidence type="ECO:0000256" key="1">
    <source>
        <dbReference type="ARBA" id="ARBA00023015"/>
    </source>
</evidence>
<dbReference type="STRING" id="1178516.AWR27_09435"/>
<dbReference type="GO" id="GO:0006355">
    <property type="term" value="P:regulation of DNA-templated transcription"/>
    <property type="evidence" value="ECO:0007669"/>
    <property type="project" value="InterPro"/>
</dbReference>
<dbReference type="Proteomes" id="UP000187941">
    <property type="component" value="Chromosome"/>
</dbReference>
<dbReference type="InterPro" id="IPR014710">
    <property type="entry name" value="RmlC-like_jellyroll"/>
</dbReference>
<dbReference type="Gene3D" id="2.60.120.10">
    <property type="entry name" value="Jelly Rolls"/>
    <property type="match status" value="1"/>
</dbReference>
<feature type="domain" description="Cyclic nucleotide-binding" evidence="4">
    <location>
        <begin position="21"/>
        <end position="122"/>
    </location>
</feature>
<dbReference type="AlphaFoldDB" id="A0A1P9WVW5"/>
<organism evidence="5 6">
    <name type="scientific">Spirosoma montaniterrae</name>
    <dbReference type="NCBI Taxonomy" id="1178516"/>
    <lineage>
        <taxon>Bacteria</taxon>
        <taxon>Pseudomonadati</taxon>
        <taxon>Bacteroidota</taxon>
        <taxon>Cytophagia</taxon>
        <taxon>Cytophagales</taxon>
        <taxon>Cytophagaceae</taxon>
        <taxon>Spirosoma</taxon>
    </lineage>
</organism>
<evidence type="ECO:0000313" key="6">
    <source>
        <dbReference type="Proteomes" id="UP000187941"/>
    </source>
</evidence>
<reference evidence="5 6" key="1">
    <citation type="submission" date="2016-01" db="EMBL/GenBank/DDBJ databases">
        <authorList>
            <person name="Oliw E.H."/>
        </authorList>
    </citation>
    <scope>NUCLEOTIDE SEQUENCE [LARGE SCALE GENOMIC DNA]</scope>
    <source>
        <strain evidence="5 6">DY10</strain>
    </source>
</reference>
<dbReference type="OrthoDB" id="667966at2"/>
<keyword evidence="2" id="KW-0238">DNA-binding</keyword>
<keyword evidence="3" id="KW-0804">Transcription</keyword>
<name>A0A1P9WVW5_9BACT</name>
<keyword evidence="6" id="KW-1185">Reference proteome</keyword>
<dbReference type="GO" id="GO:0003677">
    <property type="term" value="F:DNA binding"/>
    <property type="evidence" value="ECO:0007669"/>
    <property type="project" value="UniProtKB-KW"/>
</dbReference>
<evidence type="ECO:0000256" key="3">
    <source>
        <dbReference type="ARBA" id="ARBA00023163"/>
    </source>
</evidence>
<evidence type="ECO:0000259" key="4">
    <source>
        <dbReference type="PROSITE" id="PS50042"/>
    </source>
</evidence>
<dbReference type="KEGG" id="smon:AWR27_09435"/>
<protein>
    <submittedName>
        <fullName evidence="5">Cyclic nucleotide-binding protein</fullName>
    </submittedName>
</protein>
<sequence>MTTDILTDYLITQSPKACLRKRLERGDYIYKPGDDAPYVYLLEKGVVKIGSLGPLGERVVYDVLRPGEVFGDLDYLDEVEFFEFAQAATSLSIVVVQLSFFRHIIIHDPVVAEWFNETIVRRWYKAEMRLLHRAHETVENRLYRLKEQHIQVVKDADGLAHQVLQLLSHQEIADLVGATRQTVSKKLRRMPV</sequence>
<dbReference type="InterPro" id="IPR018490">
    <property type="entry name" value="cNMP-bd_dom_sf"/>
</dbReference>
<dbReference type="RefSeq" id="WP_077130956.1">
    <property type="nucleotide sequence ID" value="NZ_CP014263.1"/>
</dbReference>
<proteinExistence type="predicted"/>
<keyword evidence="1" id="KW-0805">Transcription regulation</keyword>
<gene>
    <name evidence="5" type="ORF">AWR27_09435</name>
</gene>